<dbReference type="EMBL" id="CP046996">
    <property type="protein sequence ID" value="QGZ99854.1"/>
    <property type="molecule type" value="Genomic_DNA"/>
</dbReference>
<name>A0A857DHR6_9FIRM</name>
<keyword evidence="1" id="KW-0812">Transmembrane</keyword>
<gene>
    <name evidence="2" type="ORF">GQ588_03925</name>
</gene>
<dbReference type="AlphaFoldDB" id="A0A857DHR6"/>
<keyword evidence="1" id="KW-1133">Transmembrane helix</keyword>
<reference evidence="2 3" key="1">
    <citation type="submission" date="2019-12" db="EMBL/GenBank/DDBJ databases">
        <title>Sequence classification of anaerobic respiratory reductive dehalogenases: First we see many, then we see few.</title>
        <authorList>
            <person name="Molenda O."/>
            <person name="Puentes Jacome L.A."/>
            <person name="Cao X."/>
            <person name="Nesbo C.L."/>
            <person name="Tang S."/>
            <person name="Morson N."/>
            <person name="Patron J."/>
            <person name="Lomheim L."/>
            <person name="Wishart D.S."/>
            <person name="Edwards E.A."/>
        </authorList>
    </citation>
    <scope>NUCLEOTIDE SEQUENCE [LARGE SCALE GENOMIC DNA]</scope>
    <source>
        <strain evidence="2 3">12DCA</strain>
    </source>
</reference>
<feature type="transmembrane region" description="Helical" evidence="1">
    <location>
        <begin position="52"/>
        <end position="72"/>
    </location>
</feature>
<proteinExistence type="predicted"/>
<evidence type="ECO:0000313" key="2">
    <source>
        <dbReference type="EMBL" id="QGZ99854.1"/>
    </source>
</evidence>
<keyword evidence="1" id="KW-0472">Membrane</keyword>
<accession>A0A857DHR6</accession>
<dbReference type="Proteomes" id="UP000430508">
    <property type="component" value="Chromosome"/>
</dbReference>
<feature type="transmembrane region" description="Helical" evidence="1">
    <location>
        <begin position="79"/>
        <end position="102"/>
    </location>
</feature>
<protein>
    <submittedName>
        <fullName evidence="2">Uncharacterized protein</fullName>
    </submittedName>
</protein>
<sequence length="138" mass="15445">MSLYKLFSLFAAGIFAVVGLIFLFFPDAALVFFNRISGYFGLPEASFEGAGFYLTLAVAYMYLVTLLAILMYRNPAQHIYPFLLTHAKLASSILSLLLFFIYQPYLIFFANFVVDGLIGLAALYFYLKIRKTGLSGNA</sequence>
<evidence type="ECO:0000256" key="1">
    <source>
        <dbReference type="SAM" id="Phobius"/>
    </source>
</evidence>
<dbReference type="RefSeq" id="WP_019226223.1">
    <property type="nucleotide sequence ID" value="NZ_CP046996.1"/>
</dbReference>
<organism evidence="2 3">
    <name type="scientific">Dehalobacter restrictus</name>
    <dbReference type="NCBI Taxonomy" id="55583"/>
    <lineage>
        <taxon>Bacteria</taxon>
        <taxon>Bacillati</taxon>
        <taxon>Bacillota</taxon>
        <taxon>Clostridia</taxon>
        <taxon>Eubacteriales</taxon>
        <taxon>Desulfitobacteriaceae</taxon>
        <taxon>Dehalobacter</taxon>
    </lineage>
</organism>
<feature type="transmembrane region" description="Helical" evidence="1">
    <location>
        <begin position="7"/>
        <end position="32"/>
    </location>
</feature>
<evidence type="ECO:0000313" key="3">
    <source>
        <dbReference type="Proteomes" id="UP000430508"/>
    </source>
</evidence>
<feature type="transmembrane region" description="Helical" evidence="1">
    <location>
        <begin position="108"/>
        <end position="127"/>
    </location>
</feature>